<dbReference type="Proteomes" id="UP000001357">
    <property type="component" value="Unassembled WGS sequence"/>
</dbReference>
<keyword evidence="2" id="KW-1185">Reference proteome</keyword>
<proteinExistence type="predicted"/>
<evidence type="ECO:0000313" key="2">
    <source>
        <dbReference type="Proteomes" id="UP000001357"/>
    </source>
</evidence>
<accession>A9V143</accession>
<evidence type="ECO:0008006" key="3">
    <source>
        <dbReference type="Google" id="ProtNLM"/>
    </source>
</evidence>
<dbReference type="SUPFAM" id="SSF51735">
    <property type="entry name" value="NAD(P)-binding Rossmann-fold domains"/>
    <property type="match status" value="1"/>
</dbReference>
<organism evidence="1 2">
    <name type="scientific">Monosiga brevicollis</name>
    <name type="common">Choanoflagellate</name>
    <dbReference type="NCBI Taxonomy" id="81824"/>
    <lineage>
        <taxon>Eukaryota</taxon>
        <taxon>Choanoflagellata</taxon>
        <taxon>Craspedida</taxon>
        <taxon>Salpingoecidae</taxon>
        <taxon>Monosiga</taxon>
    </lineage>
</organism>
<evidence type="ECO:0000313" key="1">
    <source>
        <dbReference type="EMBL" id="EDQ88868.1"/>
    </source>
</evidence>
<gene>
    <name evidence="1" type="ORF">MONBRDRAFT_37340</name>
</gene>
<dbReference type="RefSeq" id="XP_001746481.1">
    <property type="nucleotide sequence ID" value="XM_001746429.1"/>
</dbReference>
<dbReference type="KEGG" id="mbr:MONBRDRAFT_37340"/>
<dbReference type="Gene3D" id="3.40.50.10860">
    <property type="entry name" value="Leucine Dehydrogenase, chain A, domain 1"/>
    <property type="match status" value="1"/>
</dbReference>
<dbReference type="InterPro" id="IPR036291">
    <property type="entry name" value="NAD(P)-bd_dom_sf"/>
</dbReference>
<reference evidence="1 2" key="1">
    <citation type="journal article" date="2008" name="Nature">
        <title>The genome of the choanoflagellate Monosiga brevicollis and the origin of metazoans.</title>
        <authorList>
            <consortium name="JGI Sequencing"/>
            <person name="King N."/>
            <person name="Westbrook M.J."/>
            <person name="Young S.L."/>
            <person name="Kuo A."/>
            <person name="Abedin M."/>
            <person name="Chapman J."/>
            <person name="Fairclough S."/>
            <person name="Hellsten U."/>
            <person name="Isogai Y."/>
            <person name="Letunic I."/>
            <person name="Marr M."/>
            <person name="Pincus D."/>
            <person name="Putnam N."/>
            <person name="Rokas A."/>
            <person name="Wright K.J."/>
            <person name="Zuzow R."/>
            <person name="Dirks W."/>
            <person name="Good M."/>
            <person name="Goodstein D."/>
            <person name="Lemons D."/>
            <person name="Li W."/>
            <person name="Lyons J.B."/>
            <person name="Morris A."/>
            <person name="Nichols S."/>
            <person name="Richter D.J."/>
            <person name="Salamov A."/>
            <person name="Bork P."/>
            <person name="Lim W.A."/>
            <person name="Manning G."/>
            <person name="Miller W.T."/>
            <person name="McGinnis W."/>
            <person name="Shapiro H."/>
            <person name="Tjian R."/>
            <person name="Grigoriev I.V."/>
            <person name="Rokhsar D."/>
        </authorList>
    </citation>
    <scope>NUCLEOTIDE SEQUENCE [LARGE SCALE GENOMIC DNA]</scope>
    <source>
        <strain evidence="2">MX1 / ATCC 50154</strain>
    </source>
</reference>
<dbReference type="InParanoid" id="A9V143"/>
<name>A9V143_MONBE</name>
<sequence>MTTPKDPKHVMLFIGVNTGASRSRELFPVFGQAMGLINVELRGVDFPPDTAHTALRPILQQLRDTPLMRGALITTHKLAAYEAGADMFASCDDLAHEYGEVSCIYKDEKGQLHGWAADFDINRYILRSLLESDHFARHANARAIVMGAGGAGLSVVQVLGELFPNVRIDLTDVDAQRLAWAHRVCQARQQVSVVDVRGGSPGNGELITAGGPGSFVVNATGLGKDRPGSPLAASDFQWPGWTTIMAKVFGVELTDDLFEHVCQTVRTVDQA</sequence>
<dbReference type="EMBL" id="CH991553">
    <property type="protein sequence ID" value="EDQ88868.1"/>
    <property type="molecule type" value="Genomic_DNA"/>
</dbReference>
<dbReference type="Gene3D" id="3.40.50.720">
    <property type="entry name" value="NAD(P)-binding Rossmann-like Domain"/>
    <property type="match status" value="1"/>
</dbReference>
<protein>
    <recommendedName>
        <fullName evidence="3">Shikimate dehydrogenase substrate binding N-terminal domain-containing protein</fullName>
    </recommendedName>
</protein>
<dbReference type="GeneID" id="5891548"/>
<dbReference type="AlphaFoldDB" id="A9V143"/>